<name>A0A8H4RVJ2_9HELO</name>
<protein>
    <submittedName>
        <fullName evidence="2">Uncharacterized protein</fullName>
    </submittedName>
</protein>
<evidence type="ECO:0000256" key="1">
    <source>
        <dbReference type="SAM" id="MobiDB-lite"/>
    </source>
</evidence>
<feature type="compositionally biased region" description="Polar residues" evidence="1">
    <location>
        <begin position="54"/>
        <end position="64"/>
    </location>
</feature>
<proteinExistence type="predicted"/>
<dbReference type="AlphaFoldDB" id="A0A8H4RVJ2"/>
<dbReference type="EMBL" id="JAAMPI010000076">
    <property type="protein sequence ID" value="KAF4636226.1"/>
    <property type="molecule type" value="Genomic_DNA"/>
</dbReference>
<dbReference type="Proteomes" id="UP000566819">
    <property type="component" value="Unassembled WGS sequence"/>
</dbReference>
<gene>
    <name evidence="2" type="ORF">G7Y89_g1864</name>
</gene>
<comment type="caution">
    <text evidence="2">The sequence shown here is derived from an EMBL/GenBank/DDBJ whole genome shotgun (WGS) entry which is preliminary data.</text>
</comment>
<organism evidence="2 3">
    <name type="scientific">Cudoniella acicularis</name>
    <dbReference type="NCBI Taxonomy" id="354080"/>
    <lineage>
        <taxon>Eukaryota</taxon>
        <taxon>Fungi</taxon>
        <taxon>Dikarya</taxon>
        <taxon>Ascomycota</taxon>
        <taxon>Pezizomycotina</taxon>
        <taxon>Leotiomycetes</taxon>
        <taxon>Helotiales</taxon>
        <taxon>Tricladiaceae</taxon>
        <taxon>Cudoniella</taxon>
    </lineage>
</organism>
<feature type="compositionally biased region" description="Low complexity" evidence="1">
    <location>
        <begin position="196"/>
        <end position="207"/>
    </location>
</feature>
<sequence length="288" mass="32038">MQARACSQGVTSIARFPPAFPEKIDESFLRADTSAISLTRSFGRGKLSKVKRQTCPSSQKSNATRTRESDNREIKHVTMSTSSGRAKEGNCSRCGHSMEQHQKLQFTKCKKCRRSFEVCQAGIHGNDGVGWRICYVPCSCGEKYYPLGLSRAHELAPHEYQTKHVAYRPLTPDVDETIDEPGLDEVTEYFDNMGIGDSGPSSSSAGGHVRVDSGGTDELAWDQSAVKTGAHAQPWSRWVWEEDNSRYYRSRAGEFGEWEYEYDYKTPGPEIGKGKGKRESGGSEDELA</sequence>
<dbReference type="OrthoDB" id="3563447at2759"/>
<evidence type="ECO:0000313" key="2">
    <source>
        <dbReference type="EMBL" id="KAF4636226.1"/>
    </source>
</evidence>
<accession>A0A8H4RVJ2</accession>
<keyword evidence="3" id="KW-1185">Reference proteome</keyword>
<feature type="region of interest" description="Disordered" evidence="1">
    <location>
        <begin position="196"/>
        <end position="215"/>
    </location>
</feature>
<feature type="region of interest" description="Disordered" evidence="1">
    <location>
        <begin position="48"/>
        <end position="72"/>
    </location>
</feature>
<feature type="region of interest" description="Disordered" evidence="1">
    <location>
        <begin position="263"/>
        <end position="288"/>
    </location>
</feature>
<reference evidence="2 3" key="1">
    <citation type="submission" date="2020-03" db="EMBL/GenBank/DDBJ databases">
        <title>Draft Genome Sequence of Cudoniella acicularis.</title>
        <authorList>
            <person name="Buettner E."/>
            <person name="Kellner H."/>
        </authorList>
    </citation>
    <scope>NUCLEOTIDE SEQUENCE [LARGE SCALE GENOMIC DNA]</scope>
    <source>
        <strain evidence="2 3">DSM 108380</strain>
    </source>
</reference>
<evidence type="ECO:0000313" key="3">
    <source>
        <dbReference type="Proteomes" id="UP000566819"/>
    </source>
</evidence>